<comment type="caution">
    <text evidence="1">The sequence shown here is derived from an EMBL/GenBank/DDBJ whole genome shotgun (WGS) entry which is preliminary data.</text>
</comment>
<dbReference type="EMBL" id="BAABBY010000015">
    <property type="protein sequence ID" value="GAA4213339.1"/>
    <property type="molecule type" value="Genomic_DNA"/>
</dbReference>
<protein>
    <submittedName>
        <fullName evidence="1">ImuA family protein</fullName>
    </submittedName>
</protein>
<dbReference type="InterPro" id="IPR027417">
    <property type="entry name" value="P-loop_NTPase"/>
</dbReference>
<reference evidence="2" key="1">
    <citation type="journal article" date="2019" name="Int. J. Syst. Evol. Microbiol.">
        <title>The Global Catalogue of Microorganisms (GCM) 10K type strain sequencing project: providing services to taxonomists for standard genome sequencing and annotation.</title>
        <authorList>
            <consortium name="The Broad Institute Genomics Platform"/>
            <consortium name="The Broad Institute Genome Sequencing Center for Infectious Disease"/>
            <person name="Wu L."/>
            <person name="Ma J."/>
        </authorList>
    </citation>
    <scope>NUCLEOTIDE SEQUENCE [LARGE SCALE GENOMIC DNA]</scope>
    <source>
        <strain evidence="2">JCM 17626</strain>
    </source>
</reference>
<dbReference type="Proteomes" id="UP001501772">
    <property type="component" value="Unassembled WGS sequence"/>
</dbReference>
<keyword evidence="2" id="KW-1185">Reference proteome</keyword>
<proteinExistence type="predicted"/>
<evidence type="ECO:0000313" key="1">
    <source>
        <dbReference type="EMBL" id="GAA4213339.1"/>
    </source>
</evidence>
<gene>
    <name evidence="1" type="ORF">GCM10022289_45430</name>
</gene>
<dbReference type="Gene3D" id="3.40.50.300">
    <property type="entry name" value="P-loop containing nucleotide triphosphate hydrolases"/>
    <property type="match status" value="1"/>
</dbReference>
<sequence>MEQAAKKQVIKGLREQIISIQGYKPTSKSCQDISGLELFASAFPGHSFPLQGIHEFISESREQNAASSGFISGILSALMKDGSPCIWISATRKFFPPAAKRFSIPAASIIFIDLQNEKELLWVTEEALKCEGLAAVVSEIPDLNFATSRRFQLVIEKSKVTGLFLRENPKTLSNTTCLARWKISPLPSLLPEGMPGVGQPSWKAELLKVRNGQGGAFDIRWSGSSFETLKRESTRILPIHELQAG</sequence>
<dbReference type="SUPFAM" id="SSF52540">
    <property type="entry name" value="P-loop containing nucleoside triphosphate hydrolases"/>
    <property type="match status" value="1"/>
</dbReference>
<evidence type="ECO:0000313" key="2">
    <source>
        <dbReference type="Proteomes" id="UP001501772"/>
    </source>
</evidence>
<accession>A0ABP8BQ92</accession>
<name>A0ABP8BQ92_9SPHI</name>
<dbReference type="RefSeq" id="WP_344853728.1">
    <property type="nucleotide sequence ID" value="NZ_BAABBY010000015.1"/>
</dbReference>
<organism evidence="1 2">
    <name type="scientific">Pedobacter jeongneungensis</name>
    <dbReference type="NCBI Taxonomy" id="947309"/>
    <lineage>
        <taxon>Bacteria</taxon>
        <taxon>Pseudomonadati</taxon>
        <taxon>Bacteroidota</taxon>
        <taxon>Sphingobacteriia</taxon>
        <taxon>Sphingobacteriales</taxon>
        <taxon>Sphingobacteriaceae</taxon>
        <taxon>Pedobacter</taxon>
    </lineage>
</organism>